<evidence type="ECO:0000256" key="1">
    <source>
        <dbReference type="SAM" id="MobiDB-lite"/>
    </source>
</evidence>
<organism evidence="3 4">
    <name type="scientific">Actinacidiphila polyblastidii</name>
    <dbReference type="NCBI Taxonomy" id="3110430"/>
    <lineage>
        <taxon>Bacteria</taxon>
        <taxon>Bacillati</taxon>
        <taxon>Actinomycetota</taxon>
        <taxon>Actinomycetes</taxon>
        <taxon>Kitasatosporales</taxon>
        <taxon>Streptomycetaceae</taxon>
        <taxon>Actinacidiphila</taxon>
    </lineage>
</organism>
<feature type="domain" description="DUF397" evidence="2">
    <location>
        <begin position="14"/>
        <end position="31"/>
    </location>
</feature>
<keyword evidence="4" id="KW-1185">Reference proteome</keyword>
<evidence type="ECO:0000313" key="4">
    <source>
        <dbReference type="Proteomes" id="UP001344658"/>
    </source>
</evidence>
<dbReference type="RefSeq" id="WP_330793760.1">
    <property type="nucleotide sequence ID" value="NZ_JAZEWV010000004.1"/>
</dbReference>
<gene>
    <name evidence="3" type="ORF">V2S66_07720</name>
</gene>
<evidence type="ECO:0000259" key="2">
    <source>
        <dbReference type="Pfam" id="PF04149"/>
    </source>
</evidence>
<feature type="region of interest" description="Disordered" evidence="1">
    <location>
        <begin position="1"/>
        <end position="22"/>
    </location>
</feature>
<dbReference type="InterPro" id="IPR007278">
    <property type="entry name" value="DUF397"/>
</dbReference>
<reference evidence="3 4" key="1">
    <citation type="submission" date="2023-12" db="EMBL/GenBank/DDBJ databases">
        <title>Streptomyces sp. V4-01.</title>
        <authorList>
            <person name="Somphong A."/>
            <person name="Phongsopitanun W."/>
        </authorList>
    </citation>
    <scope>NUCLEOTIDE SEQUENCE [LARGE SCALE GENOMIC DNA]</scope>
    <source>
        <strain evidence="3 4">V4-01</strain>
    </source>
</reference>
<dbReference type="Pfam" id="PF04149">
    <property type="entry name" value="DUF397"/>
    <property type="match status" value="2"/>
</dbReference>
<comment type="caution">
    <text evidence="3">The sequence shown here is derived from an EMBL/GenBank/DDBJ whole genome shotgun (WGS) entry which is preliminary data.</text>
</comment>
<proteinExistence type="predicted"/>
<sequence>MSLKPSTGAGSVPEWVKSSYSTNDGPECVEVAWTKSSYSSNDGPDCVEVATSPEAILVRDSKDPQGPHLTLTPEAWTTFVAFASEHTDAV</sequence>
<name>A0ABU7P7S7_9ACTN</name>
<dbReference type="Proteomes" id="UP001344658">
    <property type="component" value="Unassembled WGS sequence"/>
</dbReference>
<accession>A0ABU7P7S7</accession>
<evidence type="ECO:0000313" key="3">
    <source>
        <dbReference type="EMBL" id="MEE4541859.1"/>
    </source>
</evidence>
<feature type="domain" description="DUF397" evidence="2">
    <location>
        <begin position="32"/>
        <end position="82"/>
    </location>
</feature>
<protein>
    <submittedName>
        <fullName evidence="3">DUF397 domain-containing protein</fullName>
    </submittedName>
</protein>
<dbReference type="EMBL" id="JAZEWV010000004">
    <property type="protein sequence ID" value="MEE4541859.1"/>
    <property type="molecule type" value="Genomic_DNA"/>
</dbReference>